<name>A0A429XVR6_9RICK</name>
<dbReference type="InterPro" id="IPR007693">
    <property type="entry name" value="DNA_helicase_DnaB-like_N"/>
</dbReference>
<dbReference type="InterPro" id="IPR027417">
    <property type="entry name" value="P-loop_NTPase"/>
</dbReference>
<dbReference type="SUPFAM" id="SSF52540">
    <property type="entry name" value="P-loop containing nucleoside triphosphate hydrolases"/>
    <property type="match status" value="1"/>
</dbReference>
<evidence type="ECO:0000256" key="9">
    <source>
        <dbReference type="ARBA" id="ARBA00023125"/>
    </source>
</evidence>
<dbReference type="PROSITE" id="PS51199">
    <property type="entry name" value="SF4_HELICASE"/>
    <property type="match status" value="1"/>
</dbReference>
<evidence type="ECO:0000256" key="7">
    <source>
        <dbReference type="ARBA" id="ARBA00022806"/>
    </source>
</evidence>
<comment type="subunit">
    <text evidence="2">Homohexamer.</text>
</comment>
<evidence type="ECO:0000256" key="5">
    <source>
        <dbReference type="ARBA" id="ARBA00022741"/>
    </source>
</evidence>
<dbReference type="GO" id="GO:1990077">
    <property type="term" value="C:primosome complex"/>
    <property type="evidence" value="ECO:0007669"/>
    <property type="project" value="UniProtKB-UniRule"/>
</dbReference>
<gene>
    <name evidence="16" type="ORF">EIC27_00205</name>
</gene>
<dbReference type="GO" id="GO:0005524">
    <property type="term" value="F:ATP binding"/>
    <property type="evidence" value="ECO:0007669"/>
    <property type="project" value="UniProtKB-UniRule"/>
</dbReference>
<dbReference type="Pfam" id="PF00772">
    <property type="entry name" value="DnaB"/>
    <property type="match status" value="1"/>
</dbReference>
<evidence type="ECO:0000256" key="2">
    <source>
        <dbReference type="ARBA" id="ARBA00011643"/>
    </source>
</evidence>
<dbReference type="EC" id="5.6.2.3" evidence="13 14"/>
<dbReference type="InterPro" id="IPR007694">
    <property type="entry name" value="DNA_helicase_DnaB-like_C"/>
</dbReference>
<evidence type="ECO:0000313" key="17">
    <source>
        <dbReference type="Proteomes" id="UP000279470"/>
    </source>
</evidence>
<evidence type="ECO:0000256" key="14">
    <source>
        <dbReference type="RuleBase" id="RU362085"/>
    </source>
</evidence>
<comment type="similarity">
    <text evidence="1 14">Belongs to the helicase family. DnaB subfamily.</text>
</comment>
<keyword evidence="17" id="KW-1185">Reference proteome</keyword>
<dbReference type="InterPro" id="IPR007692">
    <property type="entry name" value="DNA_helicase_DnaB"/>
</dbReference>
<dbReference type="Gene3D" id="1.10.860.10">
    <property type="entry name" value="DNAb Helicase, Chain A"/>
    <property type="match status" value="1"/>
</dbReference>
<keyword evidence="8 14" id="KW-0067">ATP-binding</keyword>
<evidence type="ECO:0000256" key="3">
    <source>
        <dbReference type="ARBA" id="ARBA00022515"/>
    </source>
</evidence>
<comment type="caution">
    <text evidence="16">The sequence shown here is derived from an EMBL/GenBank/DDBJ whole genome shotgun (WGS) entry which is preliminary data.</text>
</comment>
<evidence type="ECO:0000259" key="15">
    <source>
        <dbReference type="PROSITE" id="PS51199"/>
    </source>
</evidence>
<dbReference type="CDD" id="cd00984">
    <property type="entry name" value="DnaB_C"/>
    <property type="match status" value="1"/>
</dbReference>
<evidence type="ECO:0000256" key="8">
    <source>
        <dbReference type="ARBA" id="ARBA00022840"/>
    </source>
</evidence>
<keyword evidence="9 14" id="KW-0238">DNA-binding</keyword>
<evidence type="ECO:0000256" key="10">
    <source>
        <dbReference type="ARBA" id="ARBA00023235"/>
    </source>
</evidence>
<keyword evidence="7 14" id="KW-0347">Helicase</keyword>
<evidence type="ECO:0000313" key="16">
    <source>
        <dbReference type="EMBL" id="RST72451.1"/>
    </source>
</evidence>
<evidence type="ECO:0000256" key="11">
    <source>
        <dbReference type="ARBA" id="ARBA00044932"/>
    </source>
</evidence>
<dbReference type="NCBIfam" id="NF006606">
    <property type="entry name" value="PRK09165.1"/>
    <property type="match status" value="1"/>
</dbReference>
<dbReference type="PANTHER" id="PTHR30153">
    <property type="entry name" value="REPLICATIVE DNA HELICASE DNAB"/>
    <property type="match status" value="1"/>
</dbReference>
<dbReference type="AlphaFoldDB" id="A0A429XVR6"/>
<dbReference type="Proteomes" id="UP000279470">
    <property type="component" value="Unassembled WGS sequence"/>
</dbReference>
<keyword evidence="6 14" id="KW-0378">Hydrolase</keyword>
<feature type="domain" description="SF4 helicase" evidence="15">
    <location>
        <begin position="187"/>
        <end position="479"/>
    </location>
</feature>
<protein>
    <recommendedName>
        <fullName evidence="13 14">Replicative DNA helicase</fullName>
        <ecNumber evidence="13 14">5.6.2.3</ecNumber>
    </recommendedName>
</protein>
<comment type="catalytic activity">
    <reaction evidence="12 14">
        <text>ATP + H2O = ADP + phosphate + H(+)</text>
        <dbReference type="Rhea" id="RHEA:13065"/>
        <dbReference type="ChEBI" id="CHEBI:15377"/>
        <dbReference type="ChEBI" id="CHEBI:15378"/>
        <dbReference type="ChEBI" id="CHEBI:30616"/>
        <dbReference type="ChEBI" id="CHEBI:43474"/>
        <dbReference type="ChEBI" id="CHEBI:456216"/>
        <dbReference type="EC" id="5.6.2.3"/>
    </reaction>
</comment>
<dbReference type="OrthoDB" id="9773982at2"/>
<keyword evidence="4 14" id="KW-0235">DNA replication</keyword>
<keyword evidence="3 14" id="KW-0639">Primosome</keyword>
<dbReference type="RefSeq" id="WP_126044156.1">
    <property type="nucleotide sequence ID" value="NZ_RXFM01000002.1"/>
</dbReference>
<dbReference type="InterPro" id="IPR016136">
    <property type="entry name" value="DNA_helicase_N/primase_C"/>
</dbReference>
<dbReference type="Gene3D" id="3.40.50.300">
    <property type="entry name" value="P-loop containing nucleotide triphosphate hydrolases"/>
    <property type="match status" value="1"/>
</dbReference>
<keyword evidence="10" id="KW-0413">Isomerase</keyword>
<dbReference type="SUPFAM" id="SSF48024">
    <property type="entry name" value="N-terminal domain of DnaB helicase"/>
    <property type="match status" value="1"/>
</dbReference>
<evidence type="ECO:0000256" key="6">
    <source>
        <dbReference type="ARBA" id="ARBA00022801"/>
    </source>
</evidence>
<dbReference type="PANTHER" id="PTHR30153:SF2">
    <property type="entry name" value="REPLICATIVE DNA HELICASE"/>
    <property type="match status" value="1"/>
</dbReference>
<evidence type="ECO:0000256" key="1">
    <source>
        <dbReference type="ARBA" id="ARBA00008428"/>
    </source>
</evidence>
<dbReference type="GO" id="GO:0043139">
    <property type="term" value="F:5'-3' DNA helicase activity"/>
    <property type="evidence" value="ECO:0007669"/>
    <property type="project" value="UniProtKB-EC"/>
</dbReference>
<proteinExistence type="inferred from homology"/>
<sequence>MIDKKENVIKVFRPHNTEAEQNLLGLLLNNNENMNKIGDIIKKEHFYLPLHSKIYEGINILMNKGLVSDPITLKNYFLKEEIFKEAQINSYDYLLKLVESAQLNTDIKTLAKNIYDTYLRRKIIDLGEDYIIKAKEEKVDEEAGNLIENLEHELYTLASSGNYDNKIYSIKESVKGALERIEKSLKSNKEISGCDTGYIELNKYTGGLQNSDLIIIAGRPSMGKTALAVNITLRAAKTFLKEYKEGKSKVKKSISFFSLEMSAEQLASRILAMETKIDGSKIRVGKVNKQEFKNLSEQISNLEEIPIIIDDTPALTISAIRTKARRMKRQHNIGMIVIDYLQLISSTSRNKENRVQEIAEISQGLKAIAKELDIPVITASQLSRAVESREDKRPLLSDLRESGNIEQDADIVMFIYREEYYLSRKIPATDEKKLLEWQEKMEKVENIAQIIIAKQRNGPVGNFSLRYDNKTTAFDNLGN</sequence>
<accession>A0A429XVR6</accession>
<dbReference type="EMBL" id="RXFM01000002">
    <property type="protein sequence ID" value="RST72451.1"/>
    <property type="molecule type" value="Genomic_DNA"/>
</dbReference>
<dbReference type="GO" id="GO:0003677">
    <property type="term" value="F:DNA binding"/>
    <property type="evidence" value="ECO:0007669"/>
    <property type="project" value="UniProtKB-UniRule"/>
</dbReference>
<dbReference type="GO" id="GO:0016887">
    <property type="term" value="F:ATP hydrolysis activity"/>
    <property type="evidence" value="ECO:0007669"/>
    <property type="project" value="RHEA"/>
</dbReference>
<dbReference type="NCBIfam" id="TIGR00665">
    <property type="entry name" value="DnaB"/>
    <property type="match status" value="1"/>
</dbReference>
<dbReference type="Pfam" id="PF03796">
    <property type="entry name" value="DnaB_C"/>
    <property type="match status" value="1"/>
</dbReference>
<reference evidence="17" key="1">
    <citation type="submission" date="2018-11" db="EMBL/GenBank/DDBJ databases">
        <title>Phylogenetic, genomic, and biogeographic characterization of a novel and ubiquitous marine invertebrate-associated Rickettsiales parasite, Candidatus Marinoinvertebrata rohwerii, gen. nov., sp. nov.</title>
        <authorList>
            <person name="Klinges J.G."/>
            <person name="Rosales S.M."/>
            <person name="Mcminds R."/>
            <person name="Shaver E.C."/>
            <person name="Shantz A."/>
            <person name="Peters E.C."/>
            <person name="Burkepile D.E."/>
            <person name="Silliman B.R."/>
            <person name="Vega Thurber R.L."/>
        </authorList>
    </citation>
    <scope>NUCLEOTIDE SEQUENCE [LARGE SCALE GENOMIC DNA]</scope>
    <source>
        <strain evidence="17">a_cerv_44</strain>
    </source>
</reference>
<evidence type="ECO:0000256" key="13">
    <source>
        <dbReference type="NCBIfam" id="TIGR00665"/>
    </source>
</evidence>
<dbReference type="InterPro" id="IPR036185">
    <property type="entry name" value="DNA_heli_DnaB-like_N_sf"/>
</dbReference>
<evidence type="ECO:0000256" key="4">
    <source>
        <dbReference type="ARBA" id="ARBA00022705"/>
    </source>
</evidence>
<keyword evidence="5 14" id="KW-0547">Nucleotide-binding</keyword>
<dbReference type="GO" id="GO:0006269">
    <property type="term" value="P:DNA replication, synthesis of primer"/>
    <property type="evidence" value="ECO:0007669"/>
    <property type="project" value="UniProtKB-UniRule"/>
</dbReference>
<dbReference type="GO" id="GO:0005829">
    <property type="term" value="C:cytosol"/>
    <property type="evidence" value="ECO:0007669"/>
    <property type="project" value="TreeGrafter"/>
</dbReference>
<organism evidence="16 17">
    <name type="scientific">Candidatus Aquarickettsia rohweri</name>
    <dbReference type="NCBI Taxonomy" id="2602574"/>
    <lineage>
        <taxon>Bacteria</taxon>
        <taxon>Pseudomonadati</taxon>
        <taxon>Pseudomonadota</taxon>
        <taxon>Alphaproteobacteria</taxon>
        <taxon>Rickettsiales</taxon>
        <taxon>Candidatus Midichloriaceae</taxon>
        <taxon>Candidatus Aquarickettsia</taxon>
    </lineage>
</organism>
<evidence type="ECO:0000256" key="12">
    <source>
        <dbReference type="ARBA" id="ARBA00048954"/>
    </source>
</evidence>
<comment type="function">
    <text evidence="11 14">The main replicative DNA helicase, it participates in initiation and elongation during chromosome replication. Travels ahead of the DNA replisome, separating dsDNA into templates for DNA synthesis. A processive ATP-dependent 5'-3' DNA helicase it has DNA-dependent ATPase activity.</text>
</comment>